<feature type="compositionally biased region" description="Polar residues" evidence="1">
    <location>
        <begin position="1"/>
        <end position="11"/>
    </location>
</feature>
<gene>
    <name evidence="2" type="ORF">TWF718_004825</name>
</gene>
<dbReference type="Proteomes" id="UP001313282">
    <property type="component" value="Unassembled WGS sequence"/>
</dbReference>
<dbReference type="EMBL" id="JAVHNR010000002">
    <property type="protein sequence ID" value="KAK6351672.1"/>
    <property type="molecule type" value="Genomic_DNA"/>
</dbReference>
<sequence length="604" mass="67309">MSNLIQNNLTAPSVVEDSHGDEDSDYTFEADLTRHKTRRAKFEIELKNHSQAMSARRSKRKHSAPAAAPAPSTAPSNSRRRHDKLPSTSSSSLSSALSPPRSPSDNESDDDILAFLQPKTLPVRRGIQSAAPKLTMADIQARVAKNKARDEEIHRAQKLLDEGEALNQKKQTQPSSSNITAYLKSQEGVPAILNVLNPGDEKSNQLPKWSFFSSATVTGQISPNELCALIRDSSCISAFLGSNRRELDVENIRDLLVSGAMTDCLEGYPTTLELPLRHLLFDAVCLSRDEDISFSCLTLITTLHEQFESILDQKRLHRIFELIGGSRGALNLSMPLKPTCQEEGGGEINERAAAYSPSWWNICLVLEMLSNLVQGATDDVLRLTWGFVVRFSLDEQRMKERRGQPEFLGLMEALLEQLERRSNSLVKAILLETRTHITDRTFQAQLLGILPTTGGFSHDFRKRLARLFLSGNPVYTGPEPSPGVLMGSILTALKSKEVRMSKSESHSQLQNVVDIIDIAVDDARWCANVVEKDEKGHSENLLEKLILHLKHSKEFIQDAGLQLNIDKSNAKDSFAKLVIRLEGIRQKKRGTQTAMEKYFRPNLG</sequence>
<comment type="caution">
    <text evidence="2">The sequence shown here is derived from an EMBL/GenBank/DDBJ whole genome shotgun (WGS) entry which is preliminary data.</text>
</comment>
<feature type="compositionally biased region" description="Acidic residues" evidence="1">
    <location>
        <begin position="19"/>
        <end position="28"/>
    </location>
</feature>
<dbReference type="AlphaFoldDB" id="A0AAN8RQT8"/>
<protein>
    <submittedName>
        <fullName evidence="2">Uncharacterized protein</fullName>
    </submittedName>
</protein>
<name>A0AAN8RQT8_9PEZI</name>
<proteinExistence type="predicted"/>
<feature type="compositionally biased region" description="Low complexity" evidence="1">
    <location>
        <begin position="86"/>
        <end position="99"/>
    </location>
</feature>
<reference evidence="2 3" key="1">
    <citation type="submission" date="2019-10" db="EMBL/GenBank/DDBJ databases">
        <authorList>
            <person name="Palmer J.M."/>
        </authorList>
    </citation>
    <scope>NUCLEOTIDE SEQUENCE [LARGE SCALE GENOMIC DNA]</scope>
    <source>
        <strain evidence="2 3">TWF718</strain>
    </source>
</reference>
<feature type="region of interest" description="Disordered" evidence="1">
    <location>
        <begin position="1"/>
        <end position="110"/>
    </location>
</feature>
<evidence type="ECO:0000256" key="1">
    <source>
        <dbReference type="SAM" id="MobiDB-lite"/>
    </source>
</evidence>
<feature type="compositionally biased region" description="Low complexity" evidence="1">
    <location>
        <begin position="64"/>
        <end position="77"/>
    </location>
</feature>
<evidence type="ECO:0000313" key="2">
    <source>
        <dbReference type="EMBL" id="KAK6351672.1"/>
    </source>
</evidence>
<evidence type="ECO:0000313" key="3">
    <source>
        <dbReference type="Proteomes" id="UP001313282"/>
    </source>
</evidence>
<accession>A0AAN8RQT8</accession>
<keyword evidence="3" id="KW-1185">Reference proteome</keyword>
<organism evidence="2 3">
    <name type="scientific">Orbilia javanica</name>
    <dbReference type="NCBI Taxonomy" id="47235"/>
    <lineage>
        <taxon>Eukaryota</taxon>
        <taxon>Fungi</taxon>
        <taxon>Dikarya</taxon>
        <taxon>Ascomycota</taxon>
        <taxon>Pezizomycotina</taxon>
        <taxon>Orbiliomycetes</taxon>
        <taxon>Orbiliales</taxon>
        <taxon>Orbiliaceae</taxon>
        <taxon>Orbilia</taxon>
    </lineage>
</organism>